<evidence type="ECO:0000313" key="2">
    <source>
        <dbReference type="EMBL" id="KON84055.1"/>
    </source>
</evidence>
<dbReference type="PATRIC" id="fig|47500.12.peg.5609"/>
<dbReference type="EMBL" id="FNED01000015">
    <property type="protein sequence ID" value="SDJ31642.1"/>
    <property type="molecule type" value="Genomic_DNA"/>
</dbReference>
<organism evidence="2 4">
    <name type="scientific">Aneurinibacillus migulanus</name>
    <name type="common">Bacillus migulanus</name>
    <dbReference type="NCBI Taxonomy" id="47500"/>
    <lineage>
        <taxon>Bacteria</taxon>
        <taxon>Bacillati</taxon>
        <taxon>Bacillota</taxon>
        <taxon>Bacilli</taxon>
        <taxon>Bacillales</taxon>
        <taxon>Paenibacillaceae</taxon>
        <taxon>Aneurinibacillus group</taxon>
        <taxon>Aneurinibacillus</taxon>
    </lineage>
</organism>
<dbReference type="GeneID" id="42309212"/>
<dbReference type="PANTHER" id="PTHR11735:SF11">
    <property type="entry name" value="TRNA THREONYLCARBAMOYLADENOSINE BIOSYNTHESIS PROTEIN TSAB"/>
    <property type="match status" value="1"/>
</dbReference>
<dbReference type="InterPro" id="IPR043129">
    <property type="entry name" value="ATPase_NBD"/>
</dbReference>
<dbReference type="STRING" id="47500.AF333_29215"/>
<proteinExistence type="predicted"/>
<dbReference type="SUPFAM" id="SSF53067">
    <property type="entry name" value="Actin-like ATPase domain"/>
    <property type="match status" value="2"/>
</dbReference>
<dbReference type="Proteomes" id="UP000182836">
    <property type="component" value="Unassembled WGS sequence"/>
</dbReference>
<evidence type="ECO:0000313" key="4">
    <source>
        <dbReference type="Proteomes" id="UP000037269"/>
    </source>
</evidence>
<dbReference type="Proteomes" id="UP000037269">
    <property type="component" value="Unassembled WGS sequence"/>
</dbReference>
<dbReference type="PANTHER" id="PTHR11735">
    <property type="entry name" value="TRNA N6-ADENOSINE THREONYLCARBAMOYLTRANSFERASE"/>
    <property type="match status" value="1"/>
</dbReference>
<evidence type="ECO:0000313" key="5">
    <source>
        <dbReference type="Proteomes" id="UP000182836"/>
    </source>
</evidence>
<reference evidence="2 4" key="1">
    <citation type="submission" date="2015-07" db="EMBL/GenBank/DDBJ databases">
        <title>Fjat-14205 dsm 2895.</title>
        <authorList>
            <person name="Liu B."/>
            <person name="Wang J."/>
            <person name="Zhu Y."/>
            <person name="Liu G."/>
            <person name="Chen Q."/>
            <person name="Chen Z."/>
            <person name="Lan J."/>
            <person name="Che J."/>
            <person name="Ge C."/>
            <person name="Shi H."/>
            <person name="Pan Z."/>
            <person name="Liu X."/>
        </authorList>
    </citation>
    <scope>NUCLEOTIDE SEQUENCE [LARGE SCALE GENOMIC DNA]</scope>
    <source>
        <strain evidence="2 4">DSM 2895</strain>
    </source>
</reference>
<dbReference type="GO" id="GO:0002949">
    <property type="term" value="P:tRNA threonylcarbamoyladenosine modification"/>
    <property type="evidence" value="ECO:0007669"/>
    <property type="project" value="InterPro"/>
</dbReference>
<dbReference type="GO" id="GO:0005829">
    <property type="term" value="C:cytosol"/>
    <property type="evidence" value="ECO:0007669"/>
    <property type="project" value="TreeGrafter"/>
</dbReference>
<keyword evidence="4" id="KW-1185">Reference proteome</keyword>
<evidence type="ECO:0000313" key="3">
    <source>
        <dbReference type="EMBL" id="SDJ31642.1"/>
    </source>
</evidence>
<dbReference type="NCBIfam" id="TIGR03725">
    <property type="entry name" value="T6A_YeaZ"/>
    <property type="match status" value="1"/>
</dbReference>
<accession>A0A0D1XYU4</accession>
<dbReference type="Gene3D" id="3.30.420.40">
    <property type="match status" value="2"/>
</dbReference>
<dbReference type="Pfam" id="PF00814">
    <property type="entry name" value="TsaD"/>
    <property type="match status" value="1"/>
</dbReference>
<gene>
    <name evidence="2" type="ORF">AF333_29215</name>
    <name evidence="3" type="ORF">SAMN04487909_115114</name>
</gene>
<dbReference type="InterPro" id="IPR022496">
    <property type="entry name" value="T6A_TsaB"/>
</dbReference>
<sequence length="237" mass="25904">MTILAIDTSNFSLSIAVCTEDKVLGECVTNLKKNHSVRLMPMVSQLLDEVEVEPSELKAVVVARGPGSYTGVRIGVATAKSIAWSLNIPLIGISSLEVLAWNGAYFPGRIIPFFDARRGQVYTGVYRYAPEGGVCLAEAERIVLLEQALEEWKAADARESILFLGDDIAIHKDTIQNILGEQAVFAPASYRVPRAAHLATAGWKALQEGRVEDTQTFTPVYLQLAEAEAKWLASQKK</sequence>
<dbReference type="RefSeq" id="WP_043067068.1">
    <property type="nucleotide sequence ID" value="NZ_BJOA01000272.1"/>
</dbReference>
<dbReference type="CDD" id="cd24032">
    <property type="entry name" value="ASKHA_NBD_TsaB"/>
    <property type="match status" value="1"/>
</dbReference>
<dbReference type="InterPro" id="IPR000905">
    <property type="entry name" value="Gcp-like_dom"/>
</dbReference>
<evidence type="ECO:0000259" key="1">
    <source>
        <dbReference type="Pfam" id="PF00814"/>
    </source>
</evidence>
<protein>
    <submittedName>
        <fullName evidence="3">tRNA threonylcarbamoyladenosine biosynthesis protein TsaB</fullName>
    </submittedName>
</protein>
<feature type="domain" description="Gcp-like" evidence="1">
    <location>
        <begin position="31"/>
        <end position="231"/>
    </location>
</feature>
<reference evidence="3 5" key="2">
    <citation type="submission" date="2016-10" db="EMBL/GenBank/DDBJ databases">
        <authorList>
            <person name="de Groot N.N."/>
        </authorList>
    </citation>
    <scope>NUCLEOTIDE SEQUENCE [LARGE SCALE GENOMIC DNA]</scope>
    <source>
        <strain evidence="3 5">DSM 2895</strain>
    </source>
</reference>
<dbReference type="EMBL" id="LGUG01000013">
    <property type="protein sequence ID" value="KON84055.1"/>
    <property type="molecule type" value="Genomic_DNA"/>
</dbReference>
<dbReference type="OrthoDB" id="9784166at2"/>
<name>A0A0D1XYU4_ANEMI</name>
<dbReference type="AlphaFoldDB" id="A0A0D1XYU4"/>